<evidence type="ECO:0008006" key="7">
    <source>
        <dbReference type="Google" id="ProtNLM"/>
    </source>
</evidence>
<evidence type="ECO:0000256" key="2">
    <source>
        <dbReference type="SAM" id="Phobius"/>
    </source>
</evidence>
<keyword evidence="1" id="KW-0325">Glycoprotein</keyword>
<dbReference type="Pfam" id="PF00129">
    <property type="entry name" value="MHC_I"/>
    <property type="match status" value="1"/>
</dbReference>
<reference evidence="5" key="1">
    <citation type="journal article" date="2023" name="Science">
        <title>Genome structures resolve the early diversification of teleost fishes.</title>
        <authorList>
            <person name="Parey E."/>
            <person name="Louis A."/>
            <person name="Montfort J."/>
            <person name="Bouchez O."/>
            <person name="Roques C."/>
            <person name="Iampietro C."/>
            <person name="Lluch J."/>
            <person name="Castinel A."/>
            <person name="Donnadieu C."/>
            <person name="Desvignes T."/>
            <person name="Floi Bucao C."/>
            <person name="Jouanno E."/>
            <person name="Wen M."/>
            <person name="Mejri S."/>
            <person name="Dirks R."/>
            <person name="Jansen H."/>
            <person name="Henkel C."/>
            <person name="Chen W.J."/>
            <person name="Zahm M."/>
            <person name="Cabau C."/>
            <person name="Klopp C."/>
            <person name="Thompson A.W."/>
            <person name="Robinson-Rechavi M."/>
            <person name="Braasch I."/>
            <person name="Lecointre G."/>
            <person name="Bobe J."/>
            <person name="Postlethwait J.H."/>
            <person name="Berthelot C."/>
            <person name="Roest Crollius H."/>
            <person name="Guiguen Y."/>
        </authorList>
    </citation>
    <scope>NUCLEOTIDE SEQUENCE</scope>
    <source>
        <strain evidence="5">Concon-B</strain>
    </source>
</reference>
<evidence type="ECO:0000259" key="3">
    <source>
        <dbReference type="Pfam" id="PF00129"/>
    </source>
</evidence>
<keyword evidence="2" id="KW-1133">Transmembrane helix</keyword>
<dbReference type="PANTHER" id="PTHR16675:SF193">
    <property type="entry name" value="LOC571647 PROTEIN-RELATED"/>
    <property type="match status" value="1"/>
</dbReference>
<dbReference type="Pfam" id="PF07654">
    <property type="entry name" value="C1-set"/>
    <property type="match status" value="1"/>
</dbReference>
<dbReference type="GO" id="GO:0005615">
    <property type="term" value="C:extracellular space"/>
    <property type="evidence" value="ECO:0007669"/>
    <property type="project" value="TreeGrafter"/>
</dbReference>
<dbReference type="InterPro" id="IPR013783">
    <property type="entry name" value="Ig-like_fold"/>
</dbReference>
<sequence length="451" mass="51309">MDFMGKVWVSDGPWINLYNMFRDMSTVFFGICAVCCIEAVMFRTVFHNTLPCAATGKSPFEVSLGYQPPLFPDQEAEIAVPSLAIHMKRCAKVWRATLLSTADRNRRSADRHRTPAPAYKPVRHSLVGTYTALSTREYTAVLYLDGEPLDSYSSSGVVSMPRQAWMREGPGRYIWNSTKGLNMQQWDRGMADIFNHTGPYMSAVVLQGRFGCRIEREPHVSVTEAFAQYGLNGEDFLYFELTRHQWVASAESALPIAKKWNRDQDNIMETEKYMKHICMSSLLDSLSMEEKESQKTFQPNASVFAKLSWNPGKVILTCLVSGFRCGNTTVELYRDEDILTEDDGLWSSGIRPNGDGTCQLRRSLDISNSTEALYSCGVHSTNLTVKWDGVIWGLAETRQDHITRHHDVLIVPFAVFLIFTLTLRCRRHSYIMAWKSRGCLWNSLMHRCNPV</sequence>
<dbReference type="SUPFAM" id="SSF54452">
    <property type="entry name" value="MHC antigen-recognition domain"/>
    <property type="match status" value="1"/>
</dbReference>
<evidence type="ECO:0000259" key="4">
    <source>
        <dbReference type="Pfam" id="PF07654"/>
    </source>
</evidence>
<keyword evidence="2" id="KW-0812">Transmembrane</keyword>
<name>A0A9Q1DKF2_CONCO</name>
<dbReference type="Gene3D" id="2.60.40.10">
    <property type="entry name" value="Immunoglobulins"/>
    <property type="match status" value="1"/>
</dbReference>
<evidence type="ECO:0000313" key="6">
    <source>
        <dbReference type="Proteomes" id="UP001152803"/>
    </source>
</evidence>
<dbReference type="InterPro" id="IPR037055">
    <property type="entry name" value="MHC_I-like_Ag-recog_sf"/>
</dbReference>
<feature type="transmembrane region" description="Helical" evidence="2">
    <location>
        <begin position="408"/>
        <end position="425"/>
    </location>
</feature>
<dbReference type="PANTHER" id="PTHR16675">
    <property type="entry name" value="MHC CLASS I-RELATED"/>
    <property type="match status" value="1"/>
</dbReference>
<dbReference type="InterPro" id="IPR011161">
    <property type="entry name" value="MHC_I-like_Ag-recog"/>
</dbReference>
<protein>
    <recommendedName>
        <fullName evidence="7">Ig-like domain-containing protein</fullName>
    </recommendedName>
</protein>
<dbReference type="GO" id="GO:0009897">
    <property type="term" value="C:external side of plasma membrane"/>
    <property type="evidence" value="ECO:0007669"/>
    <property type="project" value="TreeGrafter"/>
</dbReference>
<dbReference type="SUPFAM" id="SSF48726">
    <property type="entry name" value="Immunoglobulin"/>
    <property type="match status" value="1"/>
</dbReference>
<dbReference type="Gene3D" id="3.30.500.10">
    <property type="entry name" value="MHC class I-like antigen recognition-like"/>
    <property type="match status" value="1"/>
</dbReference>
<dbReference type="OrthoDB" id="1430630at2759"/>
<organism evidence="5 6">
    <name type="scientific">Conger conger</name>
    <name type="common">Conger eel</name>
    <name type="synonym">Muraena conger</name>
    <dbReference type="NCBI Taxonomy" id="82655"/>
    <lineage>
        <taxon>Eukaryota</taxon>
        <taxon>Metazoa</taxon>
        <taxon>Chordata</taxon>
        <taxon>Craniata</taxon>
        <taxon>Vertebrata</taxon>
        <taxon>Euteleostomi</taxon>
        <taxon>Actinopterygii</taxon>
        <taxon>Neopterygii</taxon>
        <taxon>Teleostei</taxon>
        <taxon>Anguilliformes</taxon>
        <taxon>Congridae</taxon>
        <taxon>Conger</taxon>
    </lineage>
</organism>
<proteinExistence type="predicted"/>
<dbReference type="InterPro" id="IPR011162">
    <property type="entry name" value="MHC_I/II-like_Ag-recog"/>
</dbReference>
<evidence type="ECO:0000313" key="5">
    <source>
        <dbReference type="EMBL" id="KAJ8274185.1"/>
    </source>
</evidence>
<dbReference type="InterPro" id="IPR036179">
    <property type="entry name" value="Ig-like_dom_sf"/>
</dbReference>
<evidence type="ECO:0000256" key="1">
    <source>
        <dbReference type="ARBA" id="ARBA00023180"/>
    </source>
</evidence>
<keyword evidence="6" id="KW-1185">Reference proteome</keyword>
<dbReference type="Proteomes" id="UP001152803">
    <property type="component" value="Unassembled WGS sequence"/>
</dbReference>
<dbReference type="EMBL" id="JAFJMO010000006">
    <property type="protein sequence ID" value="KAJ8274185.1"/>
    <property type="molecule type" value="Genomic_DNA"/>
</dbReference>
<gene>
    <name evidence="5" type="ORF">COCON_G00088100</name>
</gene>
<keyword evidence="2" id="KW-0472">Membrane</keyword>
<dbReference type="AlphaFoldDB" id="A0A9Q1DKF2"/>
<dbReference type="InterPro" id="IPR050208">
    <property type="entry name" value="MHC_class-I_related"/>
</dbReference>
<dbReference type="GO" id="GO:0006955">
    <property type="term" value="P:immune response"/>
    <property type="evidence" value="ECO:0007669"/>
    <property type="project" value="TreeGrafter"/>
</dbReference>
<feature type="domain" description="MHC class I-like antigen recognition-like" evidence="3">
    <location>
        <begin position="124"/>
        <end position="289"/>
    </location>
</feature>
<comment type="caution">
    <text evidence="5">The sequence shown here is derived from an EMBL/GenBank/DDBJ whole genome shotgun (WGS) entry which is preliminary data.</text>
</comment>
<accession>A0A9Q1DKF2</accession>
<dbReference type="InterPro" id="IPR003597">
    <property type="entry name" value="Ig_C1-set"/>
</dbReference>
<feature type="domain" description="Immunoglobulin C1-set" evidence="4">
    <location>
        <begin position="312"/>
        <end position="380"/>
    </location>
</feature>